<gene>
    <name evidence="10" type="ORF">C0J27_00965</name>
</gene>
<keyword evidence="4 6" id="KW-0238">DNA-binding</keyword>
<evidence type="ECO:0000256" key="4">
    <source>
        <dbReference type="ARBA" id="ARBA00023125"/>
    </source>
</evidence>
<dbReference type="AlphaFoldDB" id="A0A345ZAK4"/>
<dbReference type="Pfam" id="PF20772">
    <property type="entry name" value="TACO1_YebC_N"/>
    <property type="match status" value="1"/>
</dbReference>
<evidence type="ECO:0000256" key="6">
    <source>
        <dbReference type="HAMAP-Rule" id="MF_00693"/>
    </source>
</evidence>
<dbReference type="InterPro" id="IPR017856">
    <property type="entry name" value="Integrase-like_N"/>
</dbReference>
<comment type="similarity">
    <text evidence="1 6">Belongs to the TACO1 family.</text>
</comment>
<reference evidence="10 11" key="1">
    <citation type="submission" date="2017-12" db="EMBL/GenBank/DDBJ databases">
        <title>Chromulinavorax destructans is a abundant pathogen of dominant heterotrophic picoflagllates.</title>
        <authorList>
            <person name="Deeg C.M."/>
            <person name="Zimmer M."/>
            <person name="Suttle C.A."/>
        </authorList>
    </citation>
    <scope>NUCLEOTIDE SEQUENCE [LARGE SCALE GENOMIC DNA]</scope>
    <source>
        <strain evidence="10 11">SeV1</strain>
    </source>
</reference>
<dbReference type="RefSeq" id="WP_115585336.1">
    <property type="nucleotide sequence ID" value="NZ_CP025544.1"/>
</dbReference>
<dbReference type="Gene3D" id="1.10.10.200">
    <property type="match status" value="1"/>
</dbReference>
<accession>A0A345ZAK4</accession>
<evidence type="ECO:0000259" key="8">
    <source>
        <dbReference type="Pfam" id="PF01709"/>
    </source>
</evidence>
<dbReference type="InterPro" id="IPR048300">
    <property type="entry name" value="TACO1_YebC-like_2nd/3rd_dom"/>
</dbReference>
<evidence type="ECO:0000256" key="3">
    <source>
        <dbReference type="ARBA" id="ARBA00023015"/>
    </source>
</evidence>
<dbReference type="InterPro" id="IPR002876">
    <property type="entry name" value="Transcrip_reg_TACO1-like"/>
</dbReference>
<keyword evidence="2 6" id="KW-0963">Cytoplasm</keyword>
<dbReference type="InterPro" id="IPR026564">
    <property type="entry name" value="Transcrip_reg_TACO1-like_dom3"/>
</dbReference>
<dbReference type="NCBIfam" id="NF001030">
    <property type="entry name" value="PRK00110.1"/>
    <property type="match status" value="1"/>
</dbReference>
<evidence type="ECO:0000259" key="9">
    <source>
        <dbReference type="Pfam" id="PF20772"/>
    </source>
</evidence>
<keyword evidence="11" id="KW-1185">Reference proteome</keyword>
<dbReference type="FunFam" id="1.10.10.200:FF:000002">
    <property type="entry name" value="Probable transcriptional regulatory protein CLM62_37755"/>
    <property type="match status" value="1"/>
</dbReference>
<dbReference type="GO" id="GO:0006355">
    <property type="term" value="P:regulation of DNA-templated transcription"/>
    <property type="evidence" value="ECO:0007669"/>
    <property type="project" value="UniProtKB-UniRule"/>
</dbReference>
<evidence type="ECO:0000313" key="11">
    <source>
        <dbReference type="Proteomes" id="UP000254834"/>
    </source>
</evidence>
<dbReference type="PANTHER" id="PTHR12532">
    <property type="entry name" value="TRANSLATIONAL ACTIVATOR OF CYTOCHROME C OXIDASE 1"/>
    <property type="match status" value="1"/>
</dbReference>
<evidence type="ECO:0000256" key="1">
    <source>
        <dbReference type="ARBA" id="ARBA00008724"/>
    </source>
</evidence>
<evidence type="ECO:0000256" key="2">
    <source>
        <dbReference type="ARBA" id="ARBA00022490"/>
    </source>
</evidence>
<dbReference type="EMBL" id="CP025544">
    <property type="protein sequence ID" value="AXK60321.1"/>
    <property type="molecule type" value="Genomic_DNA"/>
</dbReference>
<dbReference type="PANTHER" id="PTHR12532:SF6">
    <property type="entry name" value="TRANSCRIPTIONAL REGULATORY PROTEIN YEBC-RELATED"/>
    <property type="match status" value="1"/>
</dbReference>
<feature type="domain" description="TACO1/YebC-like second and third" evidence="8">
    <location>
        <begin position="81"/>
        <end position="236"/>
    </location>
</feature>
<dbReference type="Pfam" id="PF01709">
    <property type="entry name" value="Transcrip_reg"/>
    <property type="match status" value="1"/>
</dbReference>
<name>A0A345ZAK4_9BACT</name>
<protein>
    <recommendedName>
        <fullName evidence="6">Probable transcriptional regulatory protein C0J27_00965</fullName>
    </recommendedName>
</protein>
<evidence type="ECO:0000256" key="5">
    <source>
        <dbReference type="ARBA" id="ARBA00023163"/>
    </source>
</evidence>
<dbReference type="SUPFAM" id="SSF75625">
    <property type="entry name" value="YebC-like"/>
    <property type="match status" value="1"/>
</dbReference>
<feature type="domain" description="TACO1/YebC-like N-terminal" evidence="9">
    <location>
        <begin position="5"/>
        <end position="75"/>
    </location>
</feature>
<dbReference type="GO" id="GO:0003677">
    <property type="term" value="F:DNA binding"/>
    <property type="evidence" value="ECO:0007669"/>
    <property type="project" value="UniProtKB-UniRule"/>
</dbReference>
<evidence type="ECO:0000313" key="10">
    <source>
        <dbReference type="EMBL" id="AXK60321.1"/>
    </source>
</evidence>
<dbReference type="GO" id="GO:0005829">
    <property type="term" value="C:cytosol"/>
    <property type="evidence" value="ECO:0007669"/>
    <property type="project" value="TreeGrafter"/>
</dbReference>
<organism evidence="10 11">
    <name type="scientific">Candidatus Chromulinivorax destructor</name>
    <dbReference type="NCBI Taxonomy" id="2066483"/>
    <lineage>
        <taxon>Bacteria</taxon>
        <taxon>Candidatus Babelota</taxon>
        <taxon>Candidatus Babeliae</taxon>
        <taxon>Candidatus Babeliales</taxon>
        <taxon>Candidatus Chromulinivoraceae</taxon>
        <taxon>Candidatus Chromulinivorax</taxon>
    </lineage>
</organism>
<dbReference type="Gene3D" id="3.30.70.980">
    <property type="match status" value="2"/>
</dbReference>
<dbReference type="NCBIfam" id="TIGR01033">
    <property type="entry name" value="YebC/PmpR family DNA-binding transcriptional regulator"/>
    <property type="match status" value="1"/>
</dbReference>
<dbReference type="KEGG" id="cdes:C0J27_00965"/>
<dbReference type="OrthoDB" id="9781053at2"/>
<dbReference type="HAMAP" id="MF_00693">
    <property type="entry name" value="Transcrip_reg_TACO1"/>
    <property type="match status" value="1"/>
</dbReference>
<feature type="region of interest" description="Disordered" evidence="7">
    <location>
        <begin position="1"/>
        <end position="21"/>
    </location>
</feature>
<dbReference type="NCBIfam" id="NF009044">
    <property type="entry name" value="PRK12378.1"/>
    <property type="match status" value="1"/>
</dbReference>
<dbReference type="Proteomes" id="UP000254834">
    <property type="component" value="Chromosome"/>
</dbReference>
<keyword evidence="5 6" id="KW-0804">Transcription</keyword>
<keyword evidence="3 6" id="KW-0805">Transcription regulation</keyword>
<sequence length="237" mass="26396">MAGHSKWANIKHKKAKEDAKRGQTFTKIIKEITVCAKAGGIPENNPQLRQLIEKAKEANMPAENIIRAVKKGTGELPGVNYEAITYEGYGPGGTALIIEALTDNKNRTVADLRHIFGRHNGNLAETGSVNWMFEKLGVIRGNAQGKKEDEIFEALLDFDVQDLQIEDNFVTITTSMQSIQQVTEAVKNLGIKVEHSELEWVAKNNLEVTEEIEEKAFALFEALEDNDDVQNVYSNLN</sequence>
<dbReference type="InterPro" id="IPR029072">
    <property type="entry name" value="YebC-like"/>
</dbReference>
<proteinExistence type="inferred from homology"/>
<comment type="subcellular location">
    <subcellularLocation>
        <location evidence="6">Cytoplasm</location>
    </subcellularLocation>
</comment>
<dbReference type="InterPro" id="IPR049083">
    <property type="entry name" value="TACO1_YebC_N"/>
</dbReference>
<evidence type="ECO:0000256" key="7">
    <source>
        <dbReference type="SAM" id="MobiDB-lite"/>
    </source>
</evidence>